<dbReference type="STRING" id="69293.ENSGACP00000003507"/>
<reference evidence="5" key="2">
    <citation type="submission" date="2024-04" db="UniProtKB">
        <authorList>
            <consortium name="Ensembl"/>
        </authorList>
    </citation>
    <scope>IDENTIFICATION</scope>
</reference>
<feature type="compositionally biased region" description="Acidic residues" evidence="4">
    <location>
        <begin position="92"/>
        <end position="102"/>
    </location>
</feature>
<dbReference type="AlphaFoldDB" id="G3NDV6"/>
<feature type="region of interest" description="Disordered" evidence="4">
    <location>
        <begin position="222"/>
        <end position="252"/>
    </location>
</feature>
<dbReference type="OMA" id="WKNIDDF"/>
<dbReference type="GO" id="GO:0010997">
    <property type="term" value="F:anaphase-promoting complex binding"/>
    <property type="evidence" value="ECO:0007669"/>
    <property type="project" value="TreeGrafter"/>
</dbReference>
<dbReference type="Ensembl" id="ENSGACT00000003519.1">
    <property type="protein sequence ID" value="ENSGACP00000003507.1"/>
    <property type="gene ID" value="ENSGACG00000002679.1"/>
</dbReference>
<feature type="region of interest" description="Disordered" evidence="4">
    <location>
        <begin position="78"/>
        <end position="139"/>
    </location>
</feature>
<organism evidence="5">
    <name type="scientific">Gasterosteus aculeatus</name>
    <name type="common">Three-spined stickleback</name>
    <dbReference type="NCBI Taxonomy" id="69293"/>
    <lineage>
        <taxon>Eukaryota</taxon>
        <taxon>Metazoa</taxon>
        <taxon>Chordata</taxon>
        <taxon>Craniata</taxon>
        <taxon>Vertebrata</taxon>
        <taxon>Euteleostomi</taxon>
        <taxon>Actinopterygii</taxon>
        <taxon>Neopterygii</taxon>
        <taxon>Teleostei</taxon>
        <taxon>Neoteleostei</taxon>
        <taxon>Acanthomorphata</taxon>
        <taxon>Eupercaria</taxon>
        <taxon>Perciformes</taxon>
        <taxon>Cottioidei</taxon>
        <taxon>Gasterosteales</taxon>
        <taxon>Gasterosteidae</taxon>
        <taxon>Gasterosteus</taxon>
    </lineage>
</organism>
<evidence type="ECO:0000256" key="3">
    <source>
        <dbReference type="ARBA" id="ARBA00023242"/>
    </source>
</evidence>
<dbReference type="PANTHER" id="PTHR14396:SF10">
    <property type="entry name" value="CLASPIN"/>
    <property type="match status" value="1"/>
</dbReference>
<feature type="compositionally biased region" description="Basic and acidic residues" evidence="4">
    <location>
        <begin position="104"/>
        <end position="128"/>
    </location>
</feature>
<feature type="region of interest" description="Disordered" evidence="4">
    <location>
        <begin position="1"/>
        <end position="30"/>
    </location>
</feature>
<accession>G3NDV6</accession>
<dbReference type="GO" id="GO:0007095">
    <property type="term" value="P:mitotic G2 DNA damage checkpoint signaling"/>
    <property type="evidence" value="ECO:0007669"/>
    <property type="project" value="TreeGrafter"/>
</dbReference>
<evidence type="ECO:0008006" key="6">
    <source>
        <dbReference type="Google" id="ProtNLM"/>
    </source>
</evidence>
<proteinExistence type="predicted"/>
<dbReference type="InParanoid" id="G3NDV6"/>
<evidence type="ECO:0000313" key="5">
    <source>
        <dbReference type="Ensembl" id="ENSGACP00000003507.1"/>
    </source>
</evidence>
<feature type="region of interest" description="Disordered" evidence="4">
    <location>
        <begin position="155"/>
        <end position="185"/>
    </location>
</feature>
<evidence type="ECO:0000256" key="2">
    <source>
        <dbReference type="ARBA" id="ARBA00022553"/>
    </source>
</evidence>
<keyword evidence="2" id="KW-0597">Phosphoprotein</keyword>
<feature type="compositionally biased region" description="Polar residues" evidence="4">
    <location>
        <begin position="167"/>
        <end position="183"/>
    </location>
</feature>
<sequence>MDGDDEDDDRGSEYEEEELLEELPSDEELQDQVNKIHMKQIMDDDKRQLRLYQERYLADGDLHSDGPGRARRFRWKNIDDGFNADSTGAEGEHEEEDEEVDLSEVQRRKERLEREQWLREQKAKKGEDLDADDEKVGEEDSRFMKLAKKLTAKTLQRKESLAGAQPEKTTPALNPFQRPSQPLQVRRGSLLSQPHSVLQKLASISDANPLAPRNSRGFLFQTLSPEKDKSTSDAPKVQTMKKRGAVEEVNPAAKRVCKQDRLARPTEGTQRSVFNFLDH</sequence>
<dbReference type="InterPro" id="IPR024146">
    <property type="entry name" value="Claspin"/>
</dbReference>
<evidence type="ECO:0000256" key="4">
    <source>
        <dbReference type="SAM" id="MobiDB-lite"/>
    </source>
</evidence>
<protein>
    <recommendedName>
        <fullName evidence="6">Claspin</fullName>
    </recommendedName>
</protein>
<dbReference type="Bgee" id="ENSGACG00000002679">
    <property type="expression patterns" value="Expressed in embryo and 3 other cell types or tissues"/>
</dbReference>
<dbReference type="GO" id="GO:0033314">
    <property type="term" value="P:mitotic DNA replication checkpoint signaling"/>
    <property type="evidence" value="ECO:0007669"/>
    <property type="project" value="TreeGrafter"/>
</dbReference>
<dbReference type="eggNOG" id="KOG4156">
    <property type="taxonomic scope" value="Eukaryota"/>
</dbReference>
<dbReference type="PANTHER" id="PTHR14396">
    <property type="entry name" value="CLASPIN"/>
    <property type="match status" value="1"/>
</dbReference>
<keyword evidence="3" id="KW-0539">Nucleus</keyword>
<name>G3NDV6_GASAC</name>
<evidence type="ECO:0000256" key="1">
    <source>
        <dbReference type="ARBA" id="ARBA00004123"/>
    </source>
</evidence>
<comment type="subcellular location">
    <subcellularLocation>
        <location evidence="1">Nucleus</location>
    </subcellularLocation>
</comment>
<reference evidence="5" key="1">
    <citation type="submission" date="2006-01" db="EMBL/GenBank/DDBJ databases">
        <authorList>
            <person name="Lindblad-Toh K."/>
            <person name="Mauceli E."/>
            <person name="Grabherr M."/>
            <person name="Chang J.L."/>
            <person name="Lander E.S."/>
        </authorList>
    </citation>
    <scope>NUCLEOTIDE SEQUENCE [LARGE SCALE GENOMIC DNA]</scope>
</reference>
<dbReference type="GO" id="GO:0005634">
    <property type="term" value="C:nucleus"/>
    <property type="evidence" value="ECO:0007669"/>
    <property type="project" value="UniProtKB-SubCell"/>
</dbReference>